<feature type="region of interest" description="Disordered" evidence="1">
    <location>
        <begin position="58"/>
        <end position="84"/>
    </location>
</feature>
<dbReference type="RefSeq" id="WP_181649725.1">
    <property type="nucleotide sequence ID" value="NZ_JBHSKH010000023.1"/>
</dbReference>
<sequence length="84" mass="9396">MAESDALEEQFAGVDALIAQAEAEALQLPEKPAATAEELTEQERREVESAIGLIYGEDRRGVRPGMPREHTGSRLRHRHAHRPR</sequence>
<accession>A0ABW3XGL4</accession>
<name>A0ABW3XGL4_9ACTN</name>
<evidence type="ECO:0000313" key="3">
    <source>
        <dbReference type="Proteomes" id="UP001597058"/>
    </source>
</evidence>
<dbReference type="Proteomes" id="UP001597058">
    <property type="component" value="Unassembled WGS sequence"/>
</dbReference>
<keyword evidence="3" id="KW-1185">Reference proteome</keyword>
<proteinExistence type="predicted"/>
<evidence type="ECO:0000256" key="1">
    <source>
        <dbReference type="SAM" id="MobiDB-lite"/>
    </source>
</evidence>
<comment type="caution">
    <text evidence="2">The sequence shown here is derived from an EMBL/GenBank/DDBJ whole genome shotgun (WGS) entry which is preliminary data.</text>
</comment>
<feature type="compositionally biased region" description="Basic residues" evidence="1">
    <location>
        <begin position="73"/>
        <end position="84"/>
    </location>
</feature>
<organism evidence="2 3">
    <name type="scientific">Streptomyces kaempferi</name>
    <dbReference type="NCBI Taxonomy" id="333725"/>
    <lineage>
        <taxon>Bacteria</taxon>
        <taxon>Bacillati</taxon>
        <taxon>Actinomycetota</taxon>
        <taxon>Actinomycetes</taxon>
        <taxon>Kitasatosporales</taxon>
        <taxon>Streptomycetaceae</taxon>
        <taxon>Streptomyces</taxon>
    </lineage>
</organism>
<reference evidence="3" key="1">
    <citation type="journal article" date="2019" name="Int. J. Syst. Evol. Microbiol.">
        <title>The Global Catalogue of Microorganisms (GCM) 10K type strain sequencing project: providing services to taxonomists for standard genome sequencing and annotation.</title>
        <authorList>
            <consortium name="The Broad Institute Genomics Platform"/>
            <consortium name="The Broad Institute Genome Sequencing Center for Infectious Disease"/>
            <person name="Wu L."/>
            <person name="Ma J."/>
        </authorList>
    </citation>
    <scope>NUCLEOTIDE SEQUENCE [LARGE SCALE GENOMIC DNA]</scope>
    <source>
        <strain evidence="3">CGMCC 4.7020</strain>
    </source>
</reference>
<gene>
    <name evidence="2" type="ORF">ACFQ5X_22095</name>
</gene>
<protein>
    <submittedName>
        <fullName evidence="2">Uncharacterized protein</fullName>
    </submittedName>
</protein>
<dbReference type="EMBL" id="JBHTMM010000028">
    <property type="protein sequence ID" value="MFD1308535.1"/>
    <property type="molecule type" value="Genomic_DNA"/>
</dbReference>
<feature type="compositionally biased region" description="Basic and acidic residues" evidence="1">
    <location>
        <begin position="58"/>
        <end position="72"/>
    </location>
</feature>
<evidence type="ECO:0000313" key="2">
    <source>
        <dbReference type="EMBL" id="MFD1308535.1"/>
    </source>
</evidence>